<dbReference type="AlphaFoldDB" id="A0A1W1EEJ7"/>
<name>A0A1W1EEJ7_9ZZZZ</name>
<proteinExistence type="predicted"/>
<protein>
    <submittedName>
        <fullName evidence="1">Uncharacterized protein</fullName>
    </submittedName>
</protein>
<evidence type="ECO:0000313" key="1">
    <source>
        <dbReference type="EMBL" id="SFZ98440.1"/>
    </source>
</evidence>
<accession>A0A1W1EEJ7</accession>
<organism evidence="1">
    <name type="scientific">hydrothermal vent metagenome</name>
    <dbReference type="NCBI Taxonomy" id="652676"/>
    <lineage>
        <taxon>unclassified sequences</taxon>
        <taxon>metagenomes</taxon>
        <taxon>ecological metagenomes</taxon>
    </lineage>
</organism>
<gene>
    <name evidence="1" type="ORF">MNB_SV-5-1287</name>
</gene>
<dbReference type="EMBL" id="FPKX01000050">
    <property type="protein sequence ID" value="SFZ98440.1"/>
    <property type="molecule type" value="Genomic_DNA"/>
</dbReference>
<reference evidence="1" key="1">
    <citation type="submission" date="2016-10" db="EMBL/GenBank/DDBJ databases">
        <authorList>
            <person name="de Groot N.N."/>
        </authorList>
    </citation>
    <scope>NUCLEOTIDE SEQUENCE</scope>
</reference>
<sequence length="702" mass="82617">MSLKKTLLYFFLFYIYTPILFAKTYTNTSYYVAYDNTDKTNFALVMPAVQKIYTHKAGHLLSKDLTQIDTQFTTFPTYDNGKLCFSSLKKNSSGENGASLMANKCYDIYFFYTQKDKIPNKGASFILTYTPNNTIYEGIAGDANSFKRVKEENLIQNENSPTGEDYTQFQFNIYRSEVIFEDSNYQEFDTTAYKGLYFYHKNIGSTSYQLKQLDDNSFNALNKEQKYQVADKLLSTFFFGYPLNILNKKIKTGTFISMLQEEITEEKTDIAWVEDEILDNTKFHQHDYNEQVAVDILTRFYVMKKLDSYFIKNWVAYILTQTIMFSPAYELDSTHTPNIASVYNRIVRMLAVDSGMRYISYVHMSSEDNWRRFRSPEDNGREMLEIFTLDNDDTHVPIAGQALKNWKLDRDHDTLLISLNQNREALQLFNTTIYTGDDFYRELAKSSMFTNGVTYRLVAFFFPNESKEKKYQITNSIVSSKPETWQDILLQIVFSEAYLLDSHRAKSAEELFYSLAKKTQFQHRTDTFHELKNALEEMHQASMKYKLGKRTRVPLDTLSFATYHKYIRERIFLRKSNPNKTTDYEAWDRQGWNESFLSNDNFTLDKRNSESSLTSIIQYLFTSIIARSANNEEISLFKKHMLHDKSDSNQTKVFRYTFDIFRTYDDPEKEHQRQESRKKNIAIIVLDYISRLTETYTLNKVK</sequence>